<dbReference type="Pfam" id="PF09832">
    <property type="entry name" value="DUF2059"/>
    <property type="match status" value="1"/>
</dbReference>
<feature type="signal peptide" evidence="1">
    <location>
        <begin position="1"/>
        <end position="20"/>
    </location>
</feature>
<protein>
    <recommendedName>
        <fullName evidence="2">DUF2059 domain-containing protein</fullName>
    </recommendedName>
</protein>
<sequence>MKKIKIILTISLLTLLGACAQDDYSENVAQYLESNGTKEQYEYAYDELLKMLKTQYPKTEENKKGWDFLEENKEKSVSDMLTVLVPIYTSHFTKDEVKTMLNFYQSAAGKQLVLDRSKMTESQKSAFTTYNSTELGKKIAEKQGVLSTEISTASEGWSRDLYETAVSLLKQ</sequence>
<evidence type="ECO:0000313" key="4">
    <source>
        <dbReference type="Proteomes" id="UP000590442"/>
    </source>
</evidence>
<keyword evidence="4" id="KW-1185">Reference proteome</keyword>
<dbReference type="AlphaFoldDB" id="A0A846R0J5"/>
<reference evidence="3 4" key="1">
    <citation type="submission" date="2020-03" db="EMBL/GenBank/DDBJ databases">
        <title>Genomic Encyclopedia of Type Strains, Phase IV (KMG-IV): sequencing the most valuable type-strain genomes for metagenomic binning, comparative biology and taxonomic classification.</title>
        <authorList>
            <person name="Goeker M."/>
        </authorList>
    </citation>
    <scope>NUCLEOTIDE SEQUENCE [LARGE SCALE GENOMIC DNA]</scope>
    <source>
        <strain evidence="3 4">DSM 29762</strain>
    </source>
</reference>
<dbReference type="PROSITE" id="PS51257">
    <property type="entry name" value="PROKAR_LIPOPROTEIN"/>
    <property type="match status" value="1"/>
</dbReference>
<dbReference type="RefSeq" id="WP_167965952.1">
    <property type="nucleotide sequence ID" value="NZ_JAATJJ010000002.1"/>
</dbReference>
<feature type="chain" id="PRO_5032924718" description="DUF2059 domain-containing protein" evidence="1">
    <location>
        <begin position="21"/>
        <end position="171"/>
    </location>
</feature>
<comment type="caution">
    <text evidence="3">The sequence shown here is derived from an EMBL/GenBank/DDBJ whole genome shotgun (WGS) entry which is preliminary data.</text>
</comment>
<gene>
    <name evidence="3" type="ORF">GGR42_003171</name>
</gene>
<evidence type="ECO:0000256" key="1">
    <source>
        <dbReference type="SAM" id="SignalP"/>
    </source>
</evidence>
<organism evidence="3 4">
    <name type="scientific">Saonia flava</name>
    <dbReference type="NCBI Taxonomy" id="523696"/>
    <lineage>
        <taxon>Bacteria</taxon>
        <taxon>Pseudomonadati</taxon>
        <taxon>Bacteroidota</taxon>
        <taxon>Flavobacteriia</taxon>
        <taxon>Flavobacteriales</taxon>
        <taxon>Flavobacteriaceae</taxon>
        <taxon>Saonia</taxon>
    </lineage>
</organism>
<dbReference type="Proteomes" id="UP000590442">
    <property type="component" value="Unassembled WGS sequence"/>
</dbReference>
<evidence type="ECO:0000313" key="3">
    <source>
        <dbReference type="EMBL" id="NJB72680.1"/>
    </source>
</evidence>
<feature type="domain" description="DUF2059" evidence="2">
    <location>
        <begin position="79"/>
        <end position="114"/>
    </location>
</feature>
<keyword evidence="1" id="KW-0732">Signal</keyword>
<accession>A0A846R0J5</accession>
<dbReference type="EMBL" id="JAATJJ010000002">
    <property type="protein sequence ID" value="NJB72680.1"/>
    <property type="molecule type" value="Genomic_DNA"/>
</dbReference>
<evidence type="ECO:0000259" key="2">
    <source>
        <dbReference type="Pfam" id="PF09832"/>
    </source>
</evidence>
<dbReference type="InterPro" id="IPR018637">
    <property type="entry name" value="DUF2059"/>
</dbReference>
<name>A0A846R0J5_9FLAO</name>
<proteinExistence type="predicted"/>